<feature type="signal peptide" evidence="2">
    <location>
        <begin position="1"/>
        <end position="20"/>
    </location>
</feature>
<feature type="compositionally biased region" description="Polar residues" evidence="1">
    <location>
        <begin position="114"/>
        <end position="128"/>
    </location>
</feature>
<feature type="region of interest" description="Disordered" evidence="1">
    <location>
        <begin position="455"/>
        <end position="511"/>
    </location>
</feature>
<comment type="caution">
    <text evidence="3">The sequence shown here is derived from an EMBL/GenBank/DDBJ whole genome shotgun (WGS) entry which is preliminary data.</text>
</comment>
<dbReference type="AlphaFoldDB" id="A0A1Y1UIS7"/>
<feature type="compositionally biased region" description="Basic and acidic residues" evidence="1">
    <location>
        <begin position="183"/>
        <end position="201"/>
    </location>
</feature>
<dbReference type="Proteomes" id="UP000193218">
    <property type="component" value="Unassembled WGS sequence"/>
</dbReference>
<accession>A0A1Y1UIS7</accession>
<feature type="compositionally biased region" description="Polar residues" evidence="1">
    <location>
        <begin position="271"/>
        <end position="294"/>
    </location>
</feature>
<sequence>MQSIRSYTLLSLYFVQCCLPLQHAPIRWSHPSRNTPPSTSLPTSQNHKSSKPINRPPQSPSRTSIRGDIALSPRRSPVSSPVIDMSQSRSPQLDAVQPTTPTPHKGARRRRANGKQSVQRKSQNNFNASGDDVGPDNERSSEDDELLFDLLGVPTPAKANTAVPGLLPITKDQMKSSNTRSTKRQENAHDSGRTPSGRDGEAVPPRGKGRRKPRGSMSDSEAFTRPVSARKGKLFQPDSDIQSEDAFTLPPADTSSSAIIRKGKGRPASQKVDQTAMESSQSFDLHSLSQSLPSVSGLEMPPPTSAKKKKEKKSRKVAASGNDESSVWDMPDMSGPGGAQTLTWQQQLQATELSSTPRRDKSLHTSTKSLNHASDPKPRARPKSSHPANIPNPPISYPLVNKPTQTRRRSLDGSVPLSAFDHTIPYHTGFNVNRAPQTPIRLPTSQSAASDLPILQGDFPRLKHGSKGPLGGLVPKSNPAGGPVQGIKYAGPTFHNSPHAASLPKPDLEDF</sequence>
<keyword evidence="2" id="KW-0732">Signal</keyword>
<feature type="compositionally biased region" description="Polar residues" evidence="1">
    <location>
        <begin position="31"/>
        <end position="47"/>
    </location>
</feature>
<dbReference type="RefSeq" id="XP_021871945.1">
    <property type="nucleotide sequence ID" value="XM_022014110.1"/>
</dbReference>
<proteinExistence type="predicted"/>
<feature type="region of interest" description="Disordered" evidence="1">
    <location>
        <begin position="156"/>
        <end position="416"/>
    </location>
</feature>
<feature type="compositionally biased region" description="Basic residues" evidence="1">
    <location>
        <begin position="306"/>
        <end position="316"/>
    </location>
</feature>
<dbReference type="GO" id="GO:0016071">
    <property type="term" value="P:mRNA metabolic process"/>
    <property type="evidence" value="ECO:0007669"/>
    <property type="project" value="UniProtKB-ARBA"/>
</dbReference>
<dbReference type="Pfam" id="PF15365">
    <property type="entry name" value="PNRC"/>
    <property type="match status" value="1"/>
</dbReference>
<reference evidence="3 4" key="1">
    <citation type="submission" date="2017-03" db="EMBL/GenBank/DDBJ databases">
        <title>Widespread Adenine N6-methylation of Active Genes in Fungi.</title>
        <authorList>
            <consortium name="DOE Joint Genome Institute"/>
            <person name="Mondo S.J."/>
            <person name="Dannebaum R.O."/>
            <person name="Kuo R.C."/>
            <person name="Louie K.B."/>
            <person name="Bewick A.J."/>
            <person name="Labutti K."/>
            <person name="Haridas S."/>
            <person name="Kuo A."/>
            <person name="Salamov A."/>
            <person name="Ahrendt S.R."/>
            <person name="Lau R."/>
            <person name="Bowen B.P."/>
            <person name="Lipzen A."/>
            <person name="Sullivan W."/>
            <person name="Andreopoulos W.B."/>
            <person name="Clum A."/>
            <person name="Lindquist E."/>
            <person name="Daum C."/>
            <person name="Northen T.R."/>
            <person name="Ramamoorthy G."/>
            <person name="Schmitz R.J."/>
            <person name="Gryganskyi A."/>
            <person name="Culley D."/>
            <person name="Magnuson J."/>
            <person name="James T.Y."/>
            <person name="O'Malley M.A."/>
            <person name="Stajich J.E."/>
            <person name="Spatafora J.W."/>
            <person name="Visel A."/>
            <person name="Grigoriev I.V."/>
        </authorList>
    </citation>
    <scope>NUCLEOTIDE SEQUENCE [LARGE SCALE GENOMIC DNA]</scope>
    <source>
        <strain evidence="3 4">NRRL Y-17943</strain>
    </source>
</reference>
<organism evidence="3 4">
    <name type="scientific">Kockovaella imperatae</name>
    <dbReference type="NCBI Taxonomy" id="4999"/>
    <lineage>
        <taxon>Eukaryota</taxon>
        <taxon>Fungi</taxon>
        <taxon>Dikarya</taxon>
        <taxon>Basidiomycota</taxon>
        <taxon>Agaricomycotina</taxon>
        <taxon>Tremellomycetes</taxon>
        <taxon>Tremellales</taxon>
        <taxon>Cuniculitremaceae</taxon>
        <taxon>Kockovaella</taxon>
    </lineage>
</organism>
<evidence type="ECO:0000256" key="1">
    <source>
        <dbReference type="SAM" id="MobiDB-lite"/>
    </source>
</evidence>
<feature type="chain" id="PRO_5010984266" evidence="2">
    <location>
        <begin position="21"/>
        <end position="511"/>
    </location>
</feature>
<keyword evidence="4" id="KW-1185">Reference proteome</keyword>
<feature type="compositionally biased region" description="Low complexity" evidence="1">
    <location>
        <begin position="339"/>
        <end position="351"/>
    </location>
</feature>
<evidence type="ECO:0000256" key="2">
    <source>
        <dbReference type="SAM" id="SignalP"/>
    </source>
</evidence>
<feature type="region of interest" description="Disordered" evidence="1">
    <location>
        <begin position="27"/>
        <end position="142"/>
    </location>
</feature>
<dbReference type="InParanoid" id="A0A1Y1UIS7"/>
<evidence type="ECO:0000313" key="4">
    <source>
        <dbReference type="Proteomes" id="UP000193218"/>
    </source>
</evidence>
<dbReference type="OrthoDB" id="2588822at2759"/>
<protein>
    <submittedName>
        <fullName evidence="3">Uncharacterized protein</fullName>
    </submittedName>
</protein>
<gene>
    <name evidence="3" type="ORF">BD324DRAFT_608367</name>
</gene>
<name>A0A1Y1UIS7_9TREE</name>
<dbReference type="EMBL" id="NBSH01000005">
    <property type="protein sequence ID" value="ORX37958.1"/>
    <property type="molecule type" value="Genomic_DNA"/>
</dbReference>
<evidence type="ECO:0000313" key="3">
    <source>
        <dbReference type="EMBL" id="ORX37958.1"/>
    </source>
</evidence>
<feature type="compositionally biased region" description="Low complexity" evidence="1">
    <location>
        <begin position="72"/>
        <end position="82"/>
    </location>
</feature>
<dbReference type="GeneID" id="33555918"/>
<dbReference type="InterPro" id="IPR028322">
    <property type="entry name" value="PNRC-like_rgn"/>
</dbReference>